<dbReference type="Pfam" id="PF00535">
    <property type="entry name" value="Glycos_transf_2"/>
    <property type="match status" value="1"/>
</dbReference>
<dbReference type="InterPro" id="IPR029044">
    <property type="entry name" value="Nucleotide-diphossugar_trans"/>
</dbReference>
<protein>
    <submittedName>
        <fullName evidence="8">Glycosyltransferase like family 2</fullName>
    </submittedName>
</protein>
<dbReference type="InterPro" id="IPR027791">
    <property type="entry name" value="Galactosyl_T_C"/>
</dbReference>
<dbReference type="InterPro" id="IPR001173">
    <property type="entry name" value="Glyco_trans_2-like"/>
</dbReference>
<dbReference type="OrthoDB" id="4120491at2"/>
<name>A0A1I7MR91_9MICC</name>
<dbReference type="Gene3D" id="3.90.550.10">
    <property type="entry name" value="Spore Coat Polysaccharide Biosynthesis Protein SpsA, Chain A"/>
    <property type="match status" value="1"/>
</dbReference>
<evidence type="ECO:0000259" key="7">
    <source>
        <dbReference type="Pfam" id="PF02709"/>
    </source>
</evidence>
<evidence type="ECO:0000259" key="6">
    <source>
        <dbReference type="Pfam" id="PF00535"/>
    </source>
</evidence>
<gene>
    <name evidence="8" type="ORF">SAMN04487966_11116</name>
</gene>
<keyword evidence="3" id="KW-0328">Glycosyltransferase</keyword>
<evidence type="ECO:0000256" key="2">
    <source>
        <dbReference type="ARBA" id="ARBA00006739"/>
    </source>
</evidence>
<dbReference type="Proteomes" id="UP000198881">
    <property type="component" value="Unassembled WGS sequence"/>
</dbReference>
<comment type="pathway">
    <text evidence="1">Cell wall biogenesis; cell wall polysaccharide biosynthesis.</text>
</comment>
<dbReference type="RefSeq" id="WP_091698937.1">
    <property type="nucleotide sequence ID" value="NZ_FPCG01000011.1"/>
</dbReference>
<sequence length="525" mass="56059">MTLPPDSPSLRGQPVPGNRWDQLAQPTHLIPAPGEARAPAISVVVPFYRDQAGLDLLLSALAAQDHPASRTQLIIADDGSPDPPQLPADLPFHTRVVRQEDRGFRASAARALGAAAAEGEVLAFLDGDMIPAPDYLTAAARLPALSPEAVVVGRRRHLDESLLDTGWRPGDPVPDSHVLTEPEWLREAYAHTGNLLHADSTAYRFVISAVLTMAREVYVDAGGFDPGFVGYGGEDWELAHRLWRAGGLLAHVPEAVCWHVGPDFAGREDPAEARRVKNRESMVLAPRISAPTARGSALGLTGHLSPVGGGIQGPTTARGPRVEVTVPLGEGSQAAGVLCVDAVLQAVPNAVVSVRNADAPGEPLPEPARSCLTDPRIQWSVQRPRTLRPDDVDDAQTRPVGSVPLVTAAELARAADWTVDLQVPVRPAGSGVRPNPAEVSSWLLELEREGVDRVEVVDGTECVDGSDGADGTEPVATLTSSRACWRQARWATADPTLTRHIDLAELGWQTLRNEPDLEAWWGGWG</sequence>
<evidence type="ECO:0000256" key="5">
    <source>
        <dbReference type="SAM" id="MobiDB-lite"/>
    </source>
</evidence>
<dbReference type="GO" id="GO:0016757">
    <property type="term" value="F:glycosyltransferase activity"/>
    <property type="evidence" value="ECO:0007669"/>
    <property type="project" value="UniProtKB-KW"/>
</dbReference>
<evidence type="ECO:0000256" key="4">
    <source>
        <dbReference type="ARBA" id="ARBA00022679"/>
    </source>
</evidence>
<comment type="similarity">
    <text evidence="2">Belongs to the glycosyltransferase 2 family.</text>
</comment>
<dbReference type="PANTHER" id="PTHR43179">
    <property type="entry name" value="RHAMNOSYLTRANSFERASE WBBL"/>
    <property type="match status" value="1"/>
</dbReference>
<feature type="domain" description="Galactosyltransferase C-terminal" evidence="7">
    <location>
        <begin position="203"/>
        <end position="250"/>
    </location>
</feature>
<dbReference type="PANTHER" id="PTHR43179:SF12">
    <property type="entry name" value="GALACTOFURANOSYLTRANSFERASE GLFT2"/>
    <property type="match status" value="1"/>
</dbReference>
<evidence type="ECO:0000313" key="9">
    <source>
        <dbReference type="Proteomes" id="UP000198881"/>
    </source>
</evidence>
<organism evidence="8 9">
    <name type="scientific">Micrococcus terreus</name>
    <dbReference type="NCBI Taxonomy" id="574650"/>
    <lineage>
        <taxon>Bacteria</taxon>
        <taxon>Bacillati</taxon>
        <taxon>Actinomycetota</taxon>
        <taxon>Actinomycetes</taxon>
        <taxon>Micrococcales</taxon>
        <taxon>Micrococcaceae</taxon>
        <taxon>Micrococcus</taxon>
    </lineage>
</organism>
<proteinExistence type="inferred from homology"/>
<dbReference type="EMBL" id="FPCG01000011">
    <property type="protein sequence ID" value="SFV24421.1"/>
    <property type="molecule type" value="Genomic_DNA"/>
</dbReference>
<dbReference type="STRING" id="574650.SAMN04487966_11116"/>
<evidence type="ECO:0000313" key="8">
    <source>
        <dbReference type="EMBL" id="SFV24421.1"/>
    </source>
</evidence>
<feature type="region of interest" description="Disordered" evidence="5">
    <location>
        <begin position="1"/>
        <end position="21"/>
    </location>
</feature>
<dbReference type="AlphaFoldDB" id="A0A1I7MR91"/>
<accession>A0A1I7MR91</accession>
<evidence type="ECO:0000256" key="3">
    <source>
        <dbReference type="ARBA" id="ARBA00022676"/>
    </source>
</evidence>
<dbReference type="SUPFAM" id="SSF53448">
    <property type="entry name" value="Nucleotide-diphospho-sugar transferases"/>
    <property type="match status" value="1"/>
</dbReference>
<keyword evidence="9" id="KW-1185">Reference proteome</keyword>
<keyword evidence="4 8" id="KW-0808">Transferase</keyword>
<reference evidence="8 9" key="1">
    <citation type="submission" date="2016-10" db="EMBL/GenBank/DDBJ databases">
        <authorList>
            <person name="de Groot N.N."/>
        </authorList>
    </citation>
    <scope>NUCLEOTIDE SEQUENCE [LARGE SCALE GENOMIC DNA]</scope>
    <source>
        <strain evidence="8 9">CGMCC 1.7054</strain>
    </source>
</reference>
<dbReference type="Pfam" id="PF02709">
    <property type="entry name" value="Glyco_transf_7C"/>
    <property type="match status" value="1"/>
</dbReference>
<feature type="domain" description="Glycosyltransferase 2-like" evidence="6">
    <location>
        <begin position="42"/>
        <end position="161"/>
    </location>
</feature>
<evidence type="ECO:0000256" key="1">
    <source>
        <dbReference type="ARBA" id="ARBA00004776"/>
    </source>
</evidence>